<name>A0A7H1NQT8_9PROT</name>
<dbReference type="Proteomes" id="UP000516349">
    <property type="component" value="Chromosome"/>
</dbReference>
<dbReference type="AlphaFoldDB" id="A0A7H1NQT8"/>
<accession>A0A7H1NQT8</accession>
<proteinExistence type="predicted"/>
<gene>
    <name evidence="1" type="ORF">JGUZn3_09160</name>
</gene>
<organism evidence="1 2">
    <name type="scientific">Entomobacter blattae</name>
    <dbReference type="NCBI Taxonomy" id="2762277"/>
    <lineage>
        <taxon>Bacteria</taxon>
        <taxon>Pseudomonadati</taxon>
        <taxon>Pseudomonadota</taxon>
        <taxon>Alphaproteobacteria</taxon>
        <taxon>Acetobacterales</taxon>
        <taxon>Acetobacteraceae</taxon>
        <taxon>Entomobacter</taxon>
    </lineage>
</organism>
<dbReference type="EMBL" id="CP060244">
    <property type="protein sequence ID" value="QNT78148.1"/>
    <property type="molecule type" value="Genomic_DNA"/>
</dbReference>
<dbReference type="KEGG" id="ebla:JGUZn3_09160"/>
<evidence type="ECO:0000313" key="2">
    <source>
        <dbReference type="Proteomes" id="UP000516349"/>
    </source>
</evidence>
<keyword evidence="2" id="KW-1185">Reference proteome</keyword>
<evidence type="ECO:0000313" key="1">
    <source>
        <dbReference type="EMBL" id="QNT78148.1"/>
    </source>
</evidence>
<protein>
    <submittedName>
        <fullName evidence="1">Uncharacterized protein</fullName>
    </submittedName>
</protein>
<sequence>MPRCLFDTKIFDARFLISGKKQQDWIKIIPAHPDIRNLVPLAARIGMDKVKTELQNLSFAELEPKANSPIRARLNDLRAQETDGFHLLFFPLIHLNDLRGQGVDAIEDIR</sequence>
<reference evidence="1 2" key="1">
    <citation type="submission" date="2020-08" db="EMBL/GenBank/DDBJ databases">
        <title>Complete genome sequence of Entomobacter blattae G55GP.</title>
        <authorList>
            <person name="Poehlein A."/>
            <person name="Guzman J."/>
            <person name="Daniel R."/>
            <person name="Vilcinskas A."/>
        </authorList>
    </citation>
    <scope>NUCLEOTIDE SEQUENCE [LARGE SCALE GENOMIC DNA]</scope>
    <source>
        <strain evidence="1 2">G55GP</strain>
    </source>
</reference>